<keyword evidence="8 12" id="KW-0812">Transmembrane</keyword>
<protein>
    <recommendedName>
        <fullName evidence="4">Lipopolysaccharide export system permease protein LptF</fullName>
    </recommendedName>
</protein>
<name>A0ABV2AWB6_9GAMM</name>
<dbReference type="Proteomes" id="UP001460888">
    <property type="component" value="Unassembled WGS sequence"/>
</dbReference>
<dbReference type="RefSeq" id="WP_353108708.1">
    <property type="nucleotide sequence ID" value="NZ_APND01000001.1"/>
</dbReference>
<evidence type="ECO:0000313" key="14">
    <source>
        <dbReference type="Proteomes" id="UP001460888"/>
    </source>
</evidence>
<feature type="transmembrane region" description="Helical" evidence="12">
    <location>
        <begin position="303"/>
        <end position="323"/>
    </location>
</feature>
<comment type="subunit">
    <text evidence="11">Component of the lipopolysaccharide transport and assembly complex. The LptBFG transporter is composed of two ATP-binding proteins (LptB) and two transmembrane proteins (LptF and LptG).</text>
</comment>
<dbReference type="PANTHER" id="PTHR33529">
    <property type="entry name" value="SLR0882 PROTEIN-RELATED"/>
    <property type="match status" value="1"/>
</dbReference>
<keyword evidence="9 12" id="KW-1133">Transmembrane helix</keyword>
<reference evidence="13 14" key="1">
    <citation type="submission" date="2013-03" db="EMBL/GenBank/DDBJ databases">
        <title>Salinisphaera dokdonensis CL-ES53 Genome Sequencing.</title>
        <authorList>
            <person name="Li C."/>
            <person name="Lai Q."/>
            <person name="Shao Z."/>
        </authorList>
    </citation>
    <scope>NUCLEOTIDE SEQUENCE [LARGE SCALE GENOMIC DNA]</scope>
    <source>
        <strain evidence="13 14">CL-ES53</strain>
    </source>
</reference>
<evidence type="ECO:0000256" key="7">
    <source>
        <dbReference type="ARBA" id="ARBA00022519"/>
    </source>
</evidence>
<evidence type="ECO:0000256" key="1">
    <source>
        <dbReference type="ARBA" id="ARBA00002265"/>
    </source>
</evidence>
<comment type="similarity">
    <text evidence="3">Belongs to the LptF/LptG family.</text>
</comment>
<comment type="function">
    <text evidence="1">Part of the ABC transporter complex LptBFG involved in the translocation of lipopolysaccharide (LPS) from the inner membrane to the outer membrane.</text>
</comment>
<evidence type="ECO:0000256" key="6">
    <source>
        <dbReference type="ARBA" id="ARBA00022475"/>
    </source>
</evidence>
<evidence type="ECO:0000313" key="13">
    <source>
        <dbReference type="EMBL" id="MES1927935.1"/>
    </source>
</evidence>
<feature type="transmembrane region" description="Helical" evidence="12">
    <location>
        <begin position="58"/>
        <end position="79"/>
    </location>
</feature>
<gene>
    <name evidence="13" type="ORF">SADO_01730</name>
</gene>
<keyword evidence="7" id="KW-0997">Cell inner membrane</keyword>
<comment type="caution">
    <text evidence="13">The sequence shown here is derived from an EMBL/GenBank/DDBJ whole genome shotgun (WGS) entry which is preliminary data.</text>
</comment>
<evidence type="ECO:0000256" key="10">
    <source>
        <dbReference type="ARBA" id="ARBA00023136"/>
    </source>
</evidence>
<feature type="transmembrane region" description="Helical" evidence="12">
    <location>
        <begin position="16"/>
        <end position="38"/>
    </location>
</feature>
<evidence type="ECO:0000256" key="8">
    <source>
        <dbReference type="ARBA" id="ARBA00022692"/>
    </source>
</evidence>
<evidence type="ECO:0000256" key="9">
    <source>
        <dbReference type="ARBA" id="ARBA00022989"/>
    </source>
</evidence>
<keyword evidence="6" id="KW-1003">Cell membrane</keyword>
<dbReference type="InterPro" id="IPR030922">
    <property type="entry name" value="LptF"/>
</dbReference>
<evidence type="ECO:0000256" key="12">
    <source>
        <dbReference type="SAM" id="Phobius"/>
    </source>
</evidence>
<dbReference type="PANTHER" id="PTHR33529:SF7">
    <property type="entry name" value="LIPOPOLYSACCHARIDE EXPORT SYSTEM PERMEASE PROTEIN LPTF"/>
    <property type="match status" value="1"/>
</dbReference>
<feature type="transmembrane region" description="Helical" evidence="12">
    <location>
        <begin position="100"/>
        <end position="123"/>
    </location>
</feature>
<evidence type="ECO:0000256" key="2">
    <source>
        <dbReference type="ARBA" id="ARBA00004429"/>
    </source>
</evidence>
<keyword evidence="14" id="KW-1185">Reference proteome</keyword>
<organism evidence="13 14">
    <name type="scientific">Salinisphaera dokdonensis CL-ES53</name>
    <dbReference type="NCBI Taxonomy" id="1304272"/>
    <lineage>
        <taxon>Bacteria</taxon>
        <taxon>Pseudomonadati</taxon>
        <taxon>Pseudomonadota</taxon>
        <taxon>Gammaproteobacteria</taxon>
        <taxon>Salinisphaerales</taxon>
        <taxon>Salinisphaeraceae</taxon>
        <taxon>Salinisphaera</taxon>
    </lineage>
</organism>
<evidence type="ECO:0000256" key="4">
    <source>
        <dbReference type="ARBA" id="ARBA00014213"/>
    </source>
</evidence>
<evidence type="ECO:0000256" key="3">
    <source>
        <dbReference type="ARBA" id="ARBA00007725"/>
    </source>
</evidence>
<feature type="transmembrane region" description="Helical" evidence="12">
    <location>
        <begin position="329"/>
        <end position="351"/>
    </location>
</feature>
<evidence type="ECO:0000256" key="5">
    <source>
        <dbReference type="ARBA" id="ARBA00022448"/>
    </source>
</evidence>
<proteinExistence type="inferred from homology"/>
<dbReference type="EMBL" id="APND01000001">
    <property type="protein sequence ID" value="MES1927935.1"/>
    <property type="molecule type" value="Genomic_DNA"/>
</dbReference>
<accession>A0ABV2AWB6</accession>
<dbReference type="Pfam" id="PF03739">
    <property type="entry name" value="LptF_LptG"/>
    <property type="match status" value="1"/>
</dbReference>
<dbReference type="InterPro" id="IPR005495">
    <property type="entry name" value="LptG/LptF_permease"/>
</dbReference>
<dbReference type="NCBIfam" id="TIGR04407">
    <property type="entry name" value="LptF_YjgP"/>
    <property type="match status" value="1"/>
</dbReference>
<sequence>MTRVIFRYLFLEVSRTWLVVAGVLLFLTLGLGFARFIADAAAGELPVNTVLELAVYKLVENLEIVLPVSMLLGVLLTLGRLCRDNEMAALFAGGAGLRTVYAPFICLAVIVAIAAGAMSIFAAPKAEQAMARIGAEGATTVLETLAPGRFRTFLDGDAVFYAESRDSDDNLRDVFIRVERENEKGEPSQTIVTADRARQQTDDETGRVTLVLDKGWRYEGNPGQANYRVIEFAEHGVQVAAPAGEASDDVDSQSLSALLASDDPEAAAEWQTRVSVPVSILILALLALPLGRVPPRAGRYARVIAGILIYVIYVNAVHLAAVAVEDETIPAVIGVWWVHLIVLAVAVSMVMREQGFFARRKGAAA</sequence>
<keyword evidence="10 12" id="KW-0472">Membrane</keyword>
<keyword evidence="5" id="KW-0813">Transport</keyword>
<comment type="subcellular location">
    <subcellularLocation>
        <location evidence="2">Cell inner membrane</location>
        <topology evidence="2">Multi-pass membrane protein</topology>
    </subcellularLocation>
</comment>
<evidence type="ECO:0000256" key="11">
    <source>
        <dbReference type="ARBA" id="ARBA00026081"/>
    </source>
</evidence>